<comment type="caution">
    <text evidence="2">The sequence shown here is derived from an EMBL/GenBank/DDBJ whole genome shotgun (WGS) entry which is preliminary data.</text>
</comment>
<evidence type="ECO:0000256" key="1">
    <source>
        <dbReference type="SAM" id="MobiDB-lite"/>
    </source>
</evidence>
<feature type="compositionally biased region" description="Pro residues" evidence="1">
    <location>
        <begin position="71"/>
        <end position="86"/>
    </location>
</feature>
<organism evidence="2 3">
    <name type="scientific">Coccomyxa subellipsoidea</name>
    <dbReference type="NCBI Taxonomy" id="248742"/>
    <lineage>
        <taxon>Eukaryota</taxon>
        <taxon>Viridiplantae</taxon>
        <taxon>Chlorophyta</taxon>
        <taxon>core chlorophytes</taxon>
        <taxon>Trebouxiophyceae</taxon>
        <taxon>Trebouxiophyceae incertae sedis</taxon>
        <taxon>Coccomyxaceae</taxon>
        <taxon>Coccomyxa</taxon>
    </lineage>
</organism>
<keyword evidence="3" id="KW-1185">Reference proteome</keyword>
<dbReference type="Proteomes" id="UP001491310">
    <property type="component" value="Unassembled WGS sequence"/>
</dbReference>
<feature type="compositionally biased region" description="Polar residues" evidence="1">
    <location>
        <begin position="196"/>
        <end position="205"/>
    </location>
</feature>
<feature type="region of interest" description="Disordered" evidence="1">
    <location>
        <begin position="169"/>
        <end position="219"/>
    </location>
</feature>
<protein>
    <submittedName>
        <fullName evidence="2">Uncharacterized protein</fullName>
    </submittedName>
</protein>
<feature type="region of interest" description="Disordered" evidence="1">
    <location>
        <begin position="326"/>
        <end position="360"/>
    </location>
</feature>
<evidence type="ECO:0000313" key="3">
    <source>
        <dbReference type="Proteomes" id="UP001491310"/>
    </source>
</evidence>
<reference evidence="2 3" key="1">
    <citation type="journal article" date="2024" name="Nat. Commun.">
        <title>Phylogenomics reveals the evolutionary origins of lichenization in chlorophyte algae.</title>
        <authorList>
            <person name="Puginier C."/>
            <person name="Libourel C."/>
            <person name="Otte J."/>
            <person name="Skaloud P."/>
            <person name="Haon M."/>
            <person name="Grisel S."/>
            <person name="Petersen M."/>
            <person name="Berrin J.G."/>
            <person name="Delaux P.M."/>
            <person name="Dal Grande F."/>
            <person name="Keller J."/>
        </authorList>
    </citation>
    <scope>NUCLEOTIDE SEQUENCE [LARGE SCALE GENOMIC DNA]</scope>
    <source>
        <strain evidence="2 3">SAG 216-7</strain>
    </source>
</reference>
<name>A0ABR2YIE5_9CHLO</name>
<proteinExistence type="predicted"/>
<dbReference type="EMBL" id="JALJOT010000011">
    <property type="protein sequence ID" value="KAK9905875.1"/>
    <property type="molecule type" value="Genomic_DNA"/>
</dbReference>
<accession>A0ABR2YIE5</accession>
<gene>
    <name evidence="2" type="ORF">WJX75_008034</name>
</gene>
<sequence>MRNVDLLKVLPGDLSSRRSQNSHFSQAESRQTYIKTLYHNPPAFAEVTIRHGDDIPSVAAPTQPSNQSSQRPPPQIDHARLPPPLSRKPAGLGGSCLPSLECRRPLAPAVPPLPQTDHPRGLSGSGVPPRANLQPGSGTGLFPAATVCPAQGRGSFVGWMLSGVSRLQRNGQSDGAANPPPGSLASAPKAALHAVQQASRQQLTQKEPRQLQPLTPDKDDASLQRLREIACSNTAEAGVCSSRRTRSGPRLVRGRRQPLRMIEYMTCATGPTLWDVGSGKCVLAVLAHCQVKLGAGDRVWCDCDCPKKDRQRLCLRNDYTTTGHLRSHQAHTGHTRSIRGRSCSRFGGGTARAHSDCRPR</sequence>
<feature type="region of interest" description="Disordered" evidence="1">
    <location>
        <begin position="55"/>
        <end position="93"/>
    </location>
</feature>
<feature type="region of interest" description="Disordered" evidence="1">
    <location>
        <begin position="107"/>
        <end position="138"/>
    </location>
</feature>
<feature type="compositionally biased region" description="Basic residues" evidence="1">
    <location>
        <begin position="326"/>
        <end position="339"/>
    </location>
</feature>
<evidence type="ECO:0000313" key="2">
    <source>
        <dbReference type="EMBL" id="KAK9905875.1"/>
    </source>
</evidence>